<evidence type="ECO:0000259" key="1">
    <source>
        <dbReference type="Pfam" id="PF06985"/>
    </source>
</evidence>
<protein>
    <recommendedName>
        <fullName evidence="1">Heterokaryon incompatibility domain-containing protein</fullName>
    </recommendedName>
</protein>
<feature type="domain" description="Heterokaryon incompatibility" evidence="1">
    <location>
        <begin position="45"/>
        <end position="200"/>
    </location>
</feature>
<dbReference type="EMBL" id="NAJM01000025">
    <property type="protein sequence ID" value="RVX70024.1"/>
    <property type="molecule type" value="Genomic_DNA"/>
</dbReference>
<dbReference type="Pfam" id="PF26639">
    <property type="entry name" value="Het-6_barrel"/>
    <property type="match status" value="1"/>
</dbReference>
<gene>
    <name evidence="2" type="ORF">B0A52_06195</name>
</gene>
<evidence type="ECO:0000313" key="2">
    <source>
        <dbReference type="EMBL" id="RVX70024.1"/>
    </source>
</evidence>
<evidence type="ECO:0000313" key="3">
    <source>
        <dbReference type="Proteomes" id="UP000288859"/>
    </source>
</evidence>
<dbReference type="Proteomes" id="UP000288859">
    <property type="component" value="Unassembled WGS sequence"/>
</dbReference>
<reference evidence="2 3" key="1">
    <citation type="submission" date="2017-03" db="EMBL/GenBank/DDBJ databases">
        <title>Genomes of endolithic fungi from Antarctica.</title>
        <authorList>
            <person name="Coleine C."/>
            <person name="Masonjones S."/>
            <person name="Stajich J.E."/>
        </authorList>
    </citation>
    <scope>NUCLEOTIDE SEQUENCE [LARGE SCALE GENOMIC DNA]</scope>
    <source>
        <strain evidence="2 3">CCFEE 6314</strain>
    </source>
</reference>
<dbReference type="InterPro" id="IPR010730">
    <property type="entry name" value="HET"/>
</dbReference>
<name>A0A438N3C1_EXOME</name>
<dbReference type="PANTHER" id="PTHR24148:SF64">
    <property type="entry name" value="HETEROKARYON INCOMPATIBILITY DOMAIN-CONTAINING PROTEIN"/>
    <property type="match status" value="1"/>
</dbReference>
<dbReference type="OrthoDB" id="4161734at2759"/>
<sequence length="706" mass="80909">MAPASPYQSLGENEIRILRIHPGADGDRLSASLEHHDLNSTDHLYTIISYAWGPPEDPHFPCDVHGVTFRLRKNATQILKTLRSPDRPVRVWLDRLCINQTDKVEKSAQIRLMYRIYNLAETTVIWLGEADKSTQLVANYARGLDIDSILAEYRASTRFNAGQKKFILDELAGHPDMVAIVNGIATLFEAVWFSRVWIRSEGSVSRHVYALRGAFRFTWDQLTAMAHLYQPRATMNWPEWTTTGFNKIEPTLNTILAINLYRVRELQMRNQEATYTANPLFTHIVQARSSLTEKPHDKVYAMSSMASDVQRHRNEVFLRPNYALSWQEIYINAVIFFFAQHEIAYQVLEQAGVIYQGVNSDLPSWVPDWRYPALTQIPALNEWMAGGDRSKVRTRVSSLNKKERQRLLMYRGPLSIAPLLTPLDRDKKQFAKDRARFEEERSGYDSDKLQAEESKLAIQAKWLSYRESASKAASVLEIMLSMQDRIVYLSPRSTWMDDLSFNDNRDEVRAIDAGNLAYLSSTDKDQYITSESLRQAYNATLIFMQNKDGEGASEDLIASAEEWRSWLQRGDKERTLAGAMYHSCIENAFTFRDYTFAYSEAGYMALVPAISNVDDHIVIIPGYQMPFVLRPVLGEWYQLIGTCYVHGMMRMDAGILIEEFDIRVTDDGRCLIKRPQGDVRANGLKLDAGRYVDILGTLGNRWVKLV</sequence>
<dbReference type="PANTHER" id="PTHR24148">
    <property type="entry name" value="ANKYRIN REPEAT DOMAIN-CONTAINING PROTEIN 39 HOMOLOG-RELATED"/>
    <property type="match status" value="1"/>
</dbReference>
<dbReference type="Pfam" id="PF06985">
    <property type="entry name" value="HET"/>
    <property type="match status" value="1"/>
</dbReference>
<proteinExistence type="predicted"/>
<organism evidence="2 3">
    <name type="scientific">Exophiala mesophila</name>
    <name type="common">Black yeast-like fungus</name>
    <dbReference type="NCBI Taxonomy" id="212818"/>
    <lineage>
        <taxon>Eukaryota</taxon>
        <taxon>Fungi</taxon>
        <taxon>Dikarya</taxon>
        <taxon>Ascomycota</taxon>
        <taxon>Pezizomycotina</taxon>
        <taxon>Eurotiomycetes</taxon>
        <taxon>Chaetothyriomycetidae</taxon>
        <taxon>Chaetothyriales</taxon>
        <taxon>Herpotrichiellaceae</taxon>
        <taxon>Exophiala</taxon>
    </lineage>
</organism>
<comment type="caution">
    <text evidence="2">The sequence shown here is derived from an EMBL/GenBank/DDBJ whole genome shotgun (WGS) entry which is preliminary data.</text>
</comment>
<dbReference type="InterPro" id="IPR052895">
    <property type="entry name" value="HetReg/Transcr_Mod"/>
</dbReference>
<dbReference type="VEuPathDB" id="FungiDB:PV10_09097"/>
<accession>A0A438N3C1</accession>
<dbReference type="AlphaFoldDB" id="A0A438N3C1"/>